<evidence type="ECO:0000256" key="1">
    <source>
        <dbReference type="SAM" id="Phobius"/>
    </source>
</evidence>
<reference evidence="2 3" key="1">
    <citation type="submission" date="2020-03" db="EMBL/GenBank/DDBJ databases">
        <title>Leucobacter sp. nov., isolated from beetles.</title>
        <authorList>
            <person name="Hyun D.-W."/>
            <person name="Bae J.-W."/>
        </authorList>
    </citation>
    <scope>NUCLEOTIDE SEQUENCE [LARGE SCALE GENOMIC DNA]</scope>
    <source>
        <strain evidence="2 3">HDW9B</strain>
    </source>
</reference>
<sequence length="317" mass="33645">MLPSATGTRKEHHRTAFAKTEGSWAQAAHFGRFRRVFGEIATTLVCVEILLEDRSEHNSQRWVTAKEQELILSPLTLTDPKSSDIWEIANTPLLWACALGVFAVIILQTVLYVRAARGAAPGIEMPMSEVRSSFRAGAVASIGPSLAVVIVAISLLALFGTPAVLLRIGLVGSAGAETASAGIASTTMGAELGGSGYTQQVFAVAFTAMSLSGAMWMLSALILIPILKRGKKTLATRNPAIMALLPTAALLGAFSMLTIAELPKSAVHVVAVVISAGVMGICLFIAKRFDLRWLREWSLGIAILVTLTSVYFIHTGS</sequence>
<protein>
    <submittedName>
        <fullName evidence="2">DUF5058 family protein</fullName>
    </submittedName>
</protein>
<evidence type="ECO:0000313" key="2">
    <source>
        <dbReference type="EMBL" id="QIM15351.1"/>
    </source>
</evidence>
<dbReference type="AlphaFoldDB" id="A0A6G8FG32"/>
<organism evidence="2 3">
    <name type="scientific">Leucobacter insecticola</name>
    <dbReference type="NCBI Taxonomy" id="2714934"/>
    <lineage>
        <taxon>Bacteria</taxon>
        <taxon>Bacillati</taxon>
        <taxon>Actinomycetota</taxon>
        <taxon>Actinomycetes</taxon>
        <taxon>Micrococcales</taxon>
        <taxon>Microbacteriaceae</taxon>
        <taxon>Leucobacter</taxon>
    </lineage>
</organism>
<keyword evidence="1" id="KW-0812">Transmembrane</keyword>
<feature type="transmembrane region" description="Helical" evidence="1">
    <location>
        <begin position="239"/>
        <end position="260"/>
    </location>
</feature>
<dbReference type="KEGG" id="lins:G7067_01285"/>
<feature type="transmembrane region" description="Helical" evidence="1">
    <location>
        <begin position="297"/>
        <end position="314"/>
    </location>
</feature>
<dbReference type="InterPro" id="IPR032479">
    <property type="entry name" value="DUF5058"/>
</dbReference>
<name>A0A6G8FG32_9MICO</name>
<keyword evidence="1" id="KW-0472">Membrane</keyword>
<dbReference type="Pfam" id="PF16481">
    <property type="entry name" value="DUF5058"/>
    <property type="match status" value="1"/>
</dbReference>
<accession>A0A6G8FG32</accession>
<feature type="transmembrane region" description="Helical" evidence="1">
    <location>
        <begin position="93"/>
        <end position="113"/>
    </location>
</feature>
<feature type="transmembrane region" description="Helical" evidence="1">
    <location>
        <begin position="134"/>
        <end position="159"/>
    </location>
</feature>
<gene>
    <name evidence="2" type="ORF">G7067_01285</name>
</gene>
<keyword evidence="3" id="KW-1185">Reference proteome</keyword>
<feature type="transmembrane region" description="Helical" evidence="1">
    <location>
        <begin position="266"/>
        <end position="285"/>
    </location>
</feature>
<feature type="transmembrane region" description="Helical" evidence="1">
    <location>
        <begin position="201"/>
        <end position="227"/>
    </location>
</feature>
<dbReference type="EMBL" id="CP049934">
    <property type="protein sequence ID" value="QIM15351.1"/>
    <property type="molecule type" value="Genomic_DNA"/>
</dbReference>
<evidence type="ECO:0000313" key="3">
    <source>
        <dbReference type="Proteomes" id="UP000501387"/>
    </source>
</evidence>
<proteinExistence type="predicted"/>
<dbReference type="Proteomes" id="UP000501387">
    <property type="component" value="Chromosome"/>
</dbReference>
<keyword evidence="1" id="KW-1133">Transmembrane helix</keyword>